<dbReference type="AlphaFoldDB" id="A0AA39FH74"/>
<reference evidence="1" key="1">
    <citation type="journal article" date="2023" name="bioRxiv">
        <title>Scaffold-level genome assemblies of two parasitoid biocontrol wasps reveal the parthenogenesis mechanism and an associated novel virus.</title>
        <authorList>
            <person name="Inwood S."/>
            <person name="Skelly J."/>
            <person name="Guhlin J."/>
            <person name="Harrop T."/>
            <person name="Goldson S."/>
            <person name="Dearden P."/>
        </authorList>
    </citation>
    <scope>NUCLEOTIDE SEQUENCE</scope>
    <source>
        <strain evidence="1">Lincoln</strain>
        <tissue evidence="1">Whole body</tissue>
    </source>
</reference>
<dbReference type="EMBL" id="JAQQBR010001089">
    <property type="protein sequence ID" value="KAK0169430.1"/>
    <property type="molecule type" value="Genomic_DNA"/>
</dbReference>
<accession>A0AA39FH74</accession>
<proteinExistence type="predicted"/>
<comment type="caution">
    <text evidence="1">The sequence shown here is derived from an EMBL/GenBank/DDBJ whole genome shotgun (WGS) entry which is preliminary data.</text>
</comment>
<feature type="non-terminal residue" evidence="1">
    <location>
        <position position="1"/>
    </location>
</feature>
<reference evidence="1" key="2">
    <citation type="submission" date="2023-03" db="EMBL/GenBank/DDBJ databases">
        <authorList>
            <person name="Inwood S.N."/>
            <person name="Skelly J.G."/>
            <person name="Guhlin J."/>
            <person name="Harrop T.W.R."/>
            <person name="Goldson S.G."/>
            <person name="Dearden P.K."/>
        </authorList>
    </citation>
    <scope>NUCLEOTIDE SEQUENCE</scope>
    <source>
        <strain evidence="1">Lincoln</strain>
        <tissue evidence="1">Whole body</tissue>
    </source>
</reference>
<dbReference type="Proteomes" id="UP001168972">
    <property type="component" value="Unassembled WGS sequence"/>
</dbReference>
<keyword evidence="2" id="KW-1185">Reference proteome</keyword>
<evidence type="ECO:0000313" key="1">
    <source>
        <dbReference type="EMBL" id="KAK0169430.1"/>
    </source>
</evidence>
<gene>
    <name evidence="1" type="ORF">PV327_011571</name>
</gene>
<organism evidence="1 2">
    <name type="scientific">Microctonus hyperodae</name>
    <name type="common">Parasitoid wasp</name>
    <dbReference type="NCBI Taxonomy" id="165561"/>
    <lineage>
        <taxon>Eukaryota</taxon>
        <taxon>Metazoa</taxon>
        <taxon>Ecdysozoa</taxon>
        <taxon>Arthropoda</taxon>
        <taxon>Hexapoda</taxon>
        <taxon>Insecta</taxon>
        <taxon>Pterygota</taxon>
        <taxon>Neoptera</taxon>
        <taxon>Endopterygota</taxon>
        <taxon>Hymenoptera</taxon>
        <taxon>Apocrita</taxon>
        <taxon>Ichneumonoidea</taxon>
        <taxon>Braconidae</taxon>
        <taxon>Euphorinae</taxon>
        <taxon>Microctonus</taxon>
    </lineage>
</organism>
<protein>
    <submittedName>
        <fullName evidence="1">Uncharacterized protein</fullName>
    </submittedName>
</protein>
<sequence>MVLFLVLKYLVSPFSSPFFILSRRHDNCVIRWSEVKEDSRHQESSLKIIKTKFGRSIIVTLNDEFTVYLPKRIADFFLENEDVFKETSKVATDHKLTLHYIGGKYH</sequence>
<name>A0AA39FH74_MICHY</name>
<evidence type="ECO:0000313" key="2">
    <source>
        <dbReference type="Proteomes" id="UP001168972"/>
    </source>
</evidence>